<name>A0A369J601_HYPMA</name>
<sequence length="77" mass="8448">MTEKAVAQGRKRARAKLAHIKTVLNQTKRWTICESGTDISSRGSRVATLQSNDKAFGQLSAEYPPSIVPLMPPRKPA</sequence>
<dbReference type="InParanoid" id="A0A369J601"/>
<dbReference type="Proteomes" id="UP000076154">
    <property type="component" value="Unassembled WGS sequence"/>
</dbReference>
<evidence type="ECO:0000313" key="1">
    <source>
        <dbReference type="EMBL" id="RDB17491.1"/>
    </source>
</evidence>
<protein>
    <submittedName>
        <fullName evidence="1">Uncharacterized protein</fullName>
    </submittedName>
</protein>
<gene>
    <name evidence="1" type="ORF">Hypma_000995</name>
</gene>
<comment type="caution">
    <text evidence="1">The sequence shown here is derived from an EMBL/GenBank/DDBJ whole genome shotgun (WGS) entry which is preliminary data.</text>
</comment>
<reference evidence="1" key="1">
    <citation type="submission" date="2018-04" db="EMBL/GenBank/DDBJ databases">
        <title>Whole genome sequencing of Hypsizygus marmoreus.</title>
        <authorList>
            <person name="Choi I.-G."/>
            <person name="Min B."/>
            <person name="Kim J.-G."/>
            <person name="Kim S."/>
            <person name="Oh Y.-L."/>
            <person name="Kong W.-S."/>
            <person name="Park H."/>
            <person name="Jeong J."/>
            <person name="Song E.-S."/>
        </authorList>
    </citation>
    <scope>NUCLEOTIDE SEQUENCE [LARGE SCALE GENOMIC DNA]</scope>
    <source>
        <strain evidence="1">51987-8</strain>
    </source>
</reference>
<proteinExistence type="predicted"/>
<keyword evidence="2" id="KW-1185">Reference proteome</keyword>
<organism evidence="1 2">
    <name type="scientific">Hypsizygus marmoreus</name>
    <name type="common">White beech mushroom</name>
    <name type="synonym">Agaricus marmoreus</name>
    <dbReference type="NCBI Taxonomy" id="39966"/>
    <lineage>
        <taxon>Eukaryota</taxon>
        <taxon>Fungi</taxon>
        <taxon>Dikarya</taxon>
        <taxon>Basidiomycota</taxon>
        <taxon>Agaricomycotina</taxon>
        <taxon>Agaricomycetes</taxon>
        <taxon>Agaricomycetidae</taxon>
        <taxon>Agaricales</taxon>
        <taxon>Tricholomatineae</taxon>
        <taxon>Lyophyllaceae</taxon>
        <taxon>Hypsizygus</taxon>
    </lineage>
</organism>
<evidence type="ECO:0000313" key="2">
    <source>
        <dbReference type="Proteomes" id="UP000076154"/>
    </source>
</evidence>
<accession>A0A369J601</accession>
<dbReference type="AlphaFoldDB" id="A0A369J601"/>
<dbReference type="EMBL" id="LUEZ02000110">
    <property type="protein sequence ID" value="RDB17491.1"/>
    <property type="molecule type" value="Genomic_DNA"/>
</dbReference>